<dbReference type="EMBL" id="JBHMEC010000026">
    <property type="protein sequence ID" value="MFB9151278.1"/>
    <property type="molecule type" value="Genomic_DNA"/>
</dbReference>
<evidence type="ECO:0000313" key="2">
    <source>
        <dbReference type="EMBL" id="MFB9151278.1"/>
    </source>
</evidence>
<dbReference type="InterPro" id="IPR006311">
    <property type="entry name" value="TAT_signal"/>
</dbReference>
<dbReference type="InterPro" id="IPR049886">
    <property type="entry name" value="CFI_box_CTERM_dom"/>
</dbReference>
<dbReference type="PROSITE" id="PS51318">
    <property type="entry name" value="TAT"/>
    <property type="match status" value="1"/>
</dbReference>
<keyword evidence="3" id="KW-1185">Reference proteome</keyword>
<accession>A0ABV5I3L5</accession>
<feature type="transmembrane region" description="Helical" evidence="1">
    <location>
        <begin position="372"/>
        <end position="392"/>
    </location>
</feature>
<dbReference type="NCBIfam" id="NF041770">
    <property type="entry name" value="CFI_box_CTERM"/>
    <property type="match status" value="1"/>
</dbReference>
<keyword evidence="1" id="KW-1133">Transmembrane helix</keyword>
<proteinExistence type="predicted"/>
<evidence type="ECO:0000256" key="1">
    <source>
        <dbReference type="SAM" id="Phobius"/>
    </source>
</evidence>
<dbReference type="RefSeq" id="WP_377070858.1">
    <property type="nucleotide sequence ID" value="NZ_JBHMEC010000026.1"/>
</dbReference>
<reference evidence="2 3" key="1">
    <citation type="submission" date="2024-09" db="EMBL/GenBank/DDBJ databases">
        <authorList>
            <person name="Sun Q."/>
            <person name="Mori K."/>
        </authorList>
    </citation>
    <scope>NUCLEOTIDE SEQUENCE [LARGE SCALE GENOMIC DNA]</scope>
    <source>
        <strain evidence="2 3">CECT 9424</strain>
    </source>
</reference>
<organism evidence="2 3">
    <name type="scientific">Roseovarius ramblicola</name>
    <dbReference type="NCBI Taxonomy" id="2022336"/>
    <lineage>
        <taxon>Bacteria</taxon>
        <taxon>Pseudomonadati</taxon>
        <taxon>Pseudomonadota</taxon>
        <taxon>Alphaproteobacteria</taxon>
        <taxon>Rhodobacterales</taxon>
        <taxon>Roseobacteraceae</taxon>
        <taxon>Roseovarius</taxon>
    </lineage>
</organism>
<sequence length="436" mass="48014">MRDDRKLGTSRSSGPGRRRALAMLGAVGLAPRAALAQEADAPEVWACGASRPTQFGMHRLEYMLKGREATAIRGVMRFDLDDNEWLLEHEDTREISLDAESNFFALIYAEAERRRAALHRIPDGAERDIVSSSIDNMYLAAAWNGGGLMDLALRTPPGRADTLVPEKMILRFPPMGKLAGVDNDFLGITAQTATGDRISEWAYKVTDADSSLSGAGPEPVIVEDDRAKLQTLADRMVAGERVAFRVTDEDQQTLYQLVLPMGYDWATEYAAMTGLLPVAQQAARAKVQGNYDAYRADNPQGGTCEKRDCFLTTATAGAVGLPDDCWELSTLRAFRDGWLARHPGGAALTAHYYRLAPMMVHRIERRADARAVWLRAWAFGVLPAALAARLGLNRLALRAYRRLVRSLARKAPAAHPAKVLEDPPWPYPTLEGRDPT</sequence>
<dbReference type="Proteomes" id="UP001589670">
    <property type="component" value="Unassembled WGS sequence"/>
</dbReference>
<evidence type="ECO:0000313" key="3">
    <source>
        <dbReference type="Proteomes" id="UP001589670"/>
    </source>
</evidence>
<protein>
    <submittedName>
        <fullName evidence="2">CFI-box-CTERM domain-containing protein</fullName>
    </submittedName>
</protein>
<keyword evidence="1" id="KW-0472">Membrane</keyword>
<keyword evidence="1" id="KW-0812">Transmembrane</keyword>
<name>A0ABV5I3L5_9RHOB</name>
<comment type="caution">
    <text evidence="2">The sequence shown here is derived from an EMBL/GenBank/DDBJ whole genome shotgun (WGS) entry which is preliminary data.</text>
</comment>
<gene>
    <name evidence="2" type="ORF">ACFFU4_16115</name>
</gene>